<dbReference type="CTD" id="20242354"/>
<keyword evidence="3" id="KW-1185">Reference proteome</keyword>
<evidence type="ECO:0000313" key="3">
    <source>
        <dbReference type="Proteomes" id="UP000030746"/>
    </source>
</evidence>
<proteinExistence type="predicted"/>
<feature type="region of interest" description="Disordered" evidence="1">
    <location>
        <begin position="66"/>
        <end position="85"/>
    </location>
</feature>
<dbReference type="PROSITE" id="PS50096">
    <property type="entry name" value="IQ"/>
    <property type="match status" value="1"/>
</dbReference>
<gene>
    <name evidence="2" type="ORF">LOTGIDRAFT_173375</name>
</gene>
<dbReference type="PANTHER" id="PTHR16049">
    <property type="entry name" value="IQ DOMAIN-CONTAINING PROTEIN C"/>
    <property type="match status" value="1"/>
</dbReference>
<dbReference type="STRING" id="225164.V4CE34"/>
<feature type="compositionally biased region" description="Basic and acidic residues" evidence="1">
    <location>
        <begin position="137"/>
        <end position="155"/>
    </location>
</feature>
<dbReference type="AlphaFoldDB" id="V4CE34"/>
<evidence type="ECO:0000256" key="1">
    <source>
        <dbReference type="SAM" id="MobiDB-lite"/>
    </source>
</evidence>
<evidence type="ECO:0008006" key="4">
    <source>
        <dbReference type="Google" id="ProtNLM"/>
    </source>
</evidence>
<dbReference type="HOGENOM" id="CLU_1062783_0_0_1"/>
<name>V4CE34_LOTGI</name>
<feature type="compositionally biased region" description="Polar residues" evidence="1">
    <location>
        <begin position="107"/>
        <end position="117"/>
    </location>
</feature>
<feature type="region of interest" description="Disordered" evidence="1">
    <location>
        <begin position="98"/>
        <end position="117"/>
    </location>
</feature>
<dbReference type="PANTHER" id="PTHR16049:SF8">
    <property type="entry name" value="IQ DOMAIN-CONTAINING PROTEIN C"/>
    <property type="match status" value="1"/>
</dbReference>
<dbReference type="KEGG" id="lgi:LOTGIDRAFT_173375"/>
<dbReference type="OrthoDB" id="6161953at2759"/>
<dbReference type="RefSeq" id="XP_009049100.1">
    <property type="nucleotide sequence ID" value="XM_009050852.1"/>
</dbReference>
<accession>V4CE34</accession>
<sequence length="262" mass="30225">MAEENDEYFQLLEEIDINQLMLLQAYIRGTLTRRWLTDLRLEYQKICQEIERKDLNVEWPSEQPCLPKISSKRHRKSQKSSEKSKDIKFSVEIQTDFENFSEPKDNPLNSVSARGTGTVSDPVVINDSVLDVCNQTDREQDRLDSLDSIPVRDSDSQSQAVPREHLSIEETSDKEENSLVPNYGETNAKEIHKTDASNSVLCDVTSVWDAELSSFATEEIRLPTEKSELKELRKNLAMELLWIQQAIQSRKNYLRLKNQMGS</sequence>
<dbReference type="GeneID" id="20242354"/>
<reference evidence="2 3" key="1">
    <citation type="journal article" date="2013" name="Nature">
        <title>Insights into bilaterian evolution from three spiralian genomes.</title>
        <authorList>
            <person name="Simakov O."/>
            <person name="Marletaz F."/>
            <person name="Cho S.J."/>
            <person name="Edsinger-Gonzales E."/>
            <person name="Havlak P."/>
            <person name="Hellsten U."/>
            <person name="Kuo D.H."/>
            <person name="Larsson T."/>
            <person name="Lv J."/>
            <person name="Arendt D."/>
            <person name="Savage R."/>
            <person name="Osoegawa K."/>
            <person name="de Jong P."/>
            <person name="Grimwood J."/>
            <person name="Chapman J.A."/>
            <person name="Shapiro H."/>
            <person name="Aerts A."/>
            <person name="Otillar R.P."/>
            <person name="Terry A.Y."/>
            <person name="Boore J.L."/>
            <person name="Grigoriev I.V."/>
            <person name="Lindberg D.R."/>
            <person name="Seaver E.C."/>
            <person name="Weisblat D.A."/>
            <person name="Putnam N.H."/>
            <person name="Rokhsar D.S."/>
        </authorList>
    </citation>
    <scope>NUCLEOTIDE SEQUENCE [LARGE SCALE GENOMIC DNA]</scope>
</reference>
<dbReference type="Proteomes" id="UP000030746">
    <property type="component" value="Unassembled WGS sequence"/>
</dbReference>
<organism evidence="2 3">
    <name type="scientific">Lottia gigantea</name>
    <name type="common">Giant owl limpet</name>
    <dbReference type="NCBI Taxonomy" id="225164"/>
    <lineage>
        <taxon>Eukaryota</taxon>
        <taxon>Metazoa</taxon>
        <taxon>Spiralia</taxon>
        <taxon>Lophotrochozoa</taxon>
        <taxon>Mollusca</taxon>
        <taxon>Gastropoda</taxon>
        <taxon>Patellogastropoda</taxon>
        <taxon>Lottioidea</taxon>
        <taxon>Lottiidae</taxon>
        <taxon>Lottia</taxon>
    </lineage>
</organism>
<dbReference type="InterPro" id="IPR042506">
    <property type="entry name" value="IQCC"/>
</dbReference>
<evidence type="ECO:0000313" key="2">
    <source>
        <dbReference type="EMBL" id="ESP00215.1"/>
    </source>
</evidence>
<protein>
    <recommendedName>
        <fullName evidence="4">IQ domain-containing protein C</fullName>
    </recommendedName>
</protein>
<feature type="region of interest" description="Disordered" evidence="1">
    <location>
        <begin position="137"/>
        <end position="181"/>
    </location>
</feature>
<dbReference type="EMBL" id="KB200814">
    <property type="protein sequence ID" value="ESP00215.1"/>
    <property type="molecule type" value="Genomic_DNA"/>
</dbReference>
<dbReference type="OMA" id="AMEMLWL"/>